<dbReference type="AlphaFoldDB" id="A0A5M3VUZ8"/>
<keyword evidence="1" id="KW-0560">Oxidoreductase</keyword>
<reference evidence="3 4" key="1">
    <citation type="submission" date="2019-10" db="EMBL/GenBank/DDBJ databases">
        <title>Whole genome shotgun sequence of Acrocarpospora corrugata NBRC 13972.</title>
        <authorList>
            <person name="Ichikawa N."/>
            <person name="Kimura A."/>
            <person name="Kitahashi Y."/>
            <person name="Komaki H."/>
            <person name="Oguchi A."/>
        </authorList>
    </citation>
    <scope>NUCLEOTIDE SEQUENCE [LARGE SCALE GENOMIC DNA]</scope>
    <source>
        <strain evidence="3 4">NBRC 13972</strain>
    </source>
</reference>
<dbReference type="PANTHER" id="PTHR35176">
    <property type="entry name" value="HEME OXYGENASE HI_0854-RELATED"/>
    <property type="match status" value="1"/>
</dbReference>
<dbReference type="Proteomes" id="UP000334990">
    <property type="component" value="Unassembled WGS sequence"/>
</dbReference>
<dbReference type="InterPro" id="IPR012349">
    <property type="entry name" value="Split_barrel_FMN-bd"/>
</dbReference>
<dbReference type="EMBL" id="BLAD01000044">
    <property type="protein sequence ID" value="GES00324.1"/>
    <property type="molecule type" value="Genomic_DNA"/>
</dbReference>
<dbReference type="Pfam" id="PF01243">
    <property type="entry name" value="PNPOx_N"/>
    <property type="match status" value="1"/>
</dbReference>
<organism evidence="3 4">
    <name type="scientific">Acrocarpospora corrugata</name>
    <dbReference type="NCBI Taxonomy" id="35763"/>
    <lineage>
        <taxon>Bacteria</taxon>
        <taxon>Bacillati</taxon>
        <taxon>Actinomycetota</taxon>
        <taxon>Actinomycetes</taxon>
        <taxon>Streptosporangiales</taxon>
        <taxon>Streptosporangiaceae</taxon>
        <taxon>Acrocarpospora</taxon>
    </lineage>
</organism>
<comment type="caution">
    <text evidence="3">The sequence shown here is derived from an EMBL/GenBank/DDBJ whole genome shotgun (WGS) entry which is preliminary data.</text>
</comment>
<name>A0A5M3VUZ8_9ACTN</name>
<proteinExistence type="predicted"/>
<dbReference type="GO" id="GO:0070967">
    <property type="term" value="F:coenzyme F420 binding"/>
    <property type="evidence" value="ECO:0007669"/>
    <property type="project" value="TreeGrafter"/>
</dbReference>
<gene>
    <name evidence="3" type="ORF">Acor_23870</name>
</gene>
<dbReference type="PANTHER" id="PTHR35176:SF6">
    <property type="entry name" value="HEME OXYGENASE HI_0854-RELATED"/>
    <property type="match status" value="1"/>
</dbReference>
<dbReference type="SUPFAM" id="SSF50475">
    <property type="entry name" value="FMN-binding split barrel"/>
    <property type="match status" value="1"/>
</dbReference>
<keyword evidence="4" id="KW-1185">Reference proteome</keyword>
<dbReference type="InterPro" id="IPR011576">
    <property type="entry name" value="Pyridox_Oxase_N"/>
</dbReference>
<evidence type="ECO:0000256" key="1">
    <source>
        <dbReference type="ARBA" id="ARBA00023002"/>
    </source>
</evidence>
<protein>
    <submittedName>
        <fullName evidence="3">Pyridoxamine 5'-phosphate oxidase</fullName>
    </submittedName>
</protein>
<evidence type="ECO:0000259" key="2">
    <source>
        <dbReference type="Pfam" id="PF01243"/>
    </source>
</evidence>
<dbReference type="GO" id="GO:0005829">
    <property type="term" value="C:cytosol"/>
    <property type="evidence" value="ECO:0007669"/>
    <property type="project" value="TreeGrafter"/>
</dbReference>
<dbReference type="Gene3D" id="2.30.110.10">
    <property type="entry name" value="Electron Transport, Fmn-binding Protein, Chain A"/>
    <property type="match status" value="1"/>
</dbReference>
<dbReference type="GO" id="GO:0016627">
    <property type="term" value="F:oxidoreductase activity, acting on the CH-CH group of donors"/>
    <property type="evidence" value="ECO:0007669"/>
    <property type="project" value="TreeGrafter"/>
</dbReference>
<accession>A0A5M3VUZ8</accession>
<dbReference type="InterPro" id="IPR052019">
    <property type="entry name" value="F420H2_bilvrd_red/Heme_oxyg"/>
</dbReference>
<sequence length="159" mass="17453">MGAMATWQEFEQEVPEFAARVLAAMTAGKHKTMATLRKDGSPRISGTELEFKDHEVWLGSMPGAMKALDLKRDPRVAVHGPSIDPDPGDPNAWPGEAKLSGLAVEITDPEVFAKYGGPPGGFHLFRIDIKEAAFTHVEDPFLVIESWAEGRGLRETRRT</sequence>
<feature type="domain" description="Pyridoxamine 5'-phosphate oxidase N-terminal" evidence="2">
    <location>
        <begin position="32"/>
        <end position="134"/>
    </location>
</feature>
<evidence type="ECO:0000313" key="3">
    <source>
        <dbReference type="EMBL" id="GES00324.1"/>
    </source>
</evidence>
<evidence type="ECO:0000313" key="4">
    <source>
        <dbReference type="Proteomes" id="UP000334990"/>
    </source>
</evidence>